<feature type="signal peptide" evidence="2">
    <location>
        <begin position="1"/>
        <end position="18"/>
    </location>
</feature>
<feature type="chain" id="PRO_5039392646" evidence="2">
    <location>
        <begin position="19"/>
        <end position="187"/>
    </location>
</feature>
<proteinExistence type="predicted"/>
<evidence type="ECO:0000259" key="3">
    <source>
        <dbReference type="Pfam" id="PF14534"/>
    </source>
</evidence>
<dbReference type="Proteomes" id="UP000275473">
    <property type="component" value="Unassembled WGS sequence"/>
</dbReference>
<dbReference type="AlphaFoldDB" id="A0A3M8P3A2"/>
<keyword evidence="2" id="KW-0732">Signal</keyword>
<keyword evidence="5" id="KW-1185">Reference proteome</keyword>
<evidence type="ECO:0000256" key="1">
    <source>
        <dbReference type="SAM" id="MobiDB-lite"/>
    </source>
</evidence>
<dbReference type="InterPro" id="IPR027843">
    <property type="entry name" value="DUF4440"/>
</dbReference>
<sequence length="187" mass="20824">MKKMIVLGGLLLVMGACSDSEQSSTNENSVEDGNLTNENNAVDHGIEDEESVGFTLNENGQAIEADVPEEEAAAILGAYEEYIEAFNEEDIDRYMEVIAREPDGFDREEDRAALMDAFETYDTVYETSDETIVEYEEGRAEVFAEIEMTIKETGTSKNTTQSGRHVVVFKTEDSDWKVTSLYAIGNQ</sequence>
<feature type="domain" description="DUF4440" evidence="3">
    <location>
        <begin position="75"/>
        <end position="178"/>
    </location>
</feature>
<dbReference type="RefSeq" id="WP_123166605.1">
    <property type="nucleotide sequence ID" value="NZ_RIAX01000020.1"/>
</dbReference>
<name>A0A3M8P3A2_9BACL</name>
<reference evidence="4 5" key="1">
    <citation type="journal article" date="2018" name="Int. J. Syst. Evol. Microbiol.">
        <title>Planococcus salinus sp. nov., a moderately halophilic bacterium isolated from a saline-alkali soil.</title>
        <authorList>
            <person name="Gan L."/>
        </authorList>
    </citation>
    <scope>NUCLEOTIDE SEQUENCE [LARGE SCALE GENOMIC DNA]</scope>
    <source>
        <strain evidence="4 5">LCB217</strain>
    </source>
</reference>
<dbReference type="OrthoDB" id="2839093at2"/>
<dbReference type="Pfam" id="PF14534">
    <property type="entry name" value="DUF4440"/>
    <property type="match status" value="1"/>
</dbReference>
<evidence type="ECO:0000313" key="4">
    <source>
        <dbReference type="EMBL" id="RNF38195.1"/>
    </source>
</evidence>
<dbReference type="PROSITE" id="PS51257">
    <property type="entry name" value="PROKAR_LIPOPROTEIN"/>
    <property type="match status" value="1"/>
</dbReference>
<evidence type="ECO:0000256" key="2">
    <source>
        <dbReference type="SAM" id="SignalP"/>
    </source>
</evidence>
<dbReference type="InterPro" id="IPR032710">
    <property type="entry name" value="NTF2-like_dom_sf"/>
</dbReference>
<dbReference type="Gene3D" id="3.10.450.50">
    <property type="match status" value="1"/>
</dbReference>
<gene>
    <name evidence="4" type="ORF">EEX84_15735</name>
</gene>
<organism evidence="4 5">
    <name type="scientific">Planococcus salinus</name>
    <dbReference type="NCBI Taxonomy" id="1848460"/>
    <lineage>
        <taxon>Bacteria</taxon>
        <taxon>Bacillati</taxon>
        <taxon>Bacillota</taxon>
        <taxon>Bacilli</taxon>
        <taxon>Bacillales</taxon>
        <taxon>Caryophanaceae</taxon>
        <taxon>Planococcus</taxon>
    </lineage>
</organism>
<accession>A0A3M8P3A2</accession>
<protein>
    <submittedName>
        <fullName evidence="4">Nuclear transport factor 2 family protein</fullName>
    </submittedName>
</protein>
<comment type="caution">
    <text evidence="4">The sequence shown here is derived from an EMBL/GenBank/DDBJ whole genome shotgun (WGS) entry which is preliminary data.</text>
</comment>
<feature type="region of interest" description="Disordered" evidence="1">
    <location>
        <begin position="20"/>
        <end position="41"/>
    </location>
</feature>
<dbReference type="SUPFAM" id="SSF54427">
    <property type="entry name" value="NTF2-like"/>
    <property type="match status" value="1"/>
</dbReference>
<evidence type="ECO:0000313" key="5">
    <source>
        <dbReference type="Proteomes" id="UP000275473"/>
    </source>
</evidence>
<dbReference type="EMBL" id="RIAX01000020">
    <property type="protein sequence ID" value="RNF38195.1"/>
    <property type="molecule type" value="Genomic_DNA"/>
</dbReference>